<dbReference type="AlphaFoldDB" id="A0A3N6NZY5"/>
<name>A0A3N6NZY5_9BURK</name>
<comment type="caution">
    <text evidence="2">The sequence shown here is derived from an EMBL/GenBank/DDBJ whole genome shotgun (WGS) entry which is preliminary data.</text>
</comment>
<dbReference type="RefSeq" id="WP_124151221.1">
    <property type="nucleotide sequence ID" value="NZ_RQIS01000007.1"/>
</dbReference>
<dbReference type="EMBL" id="RQIS01000007">
    <property type="protein sequence ID" value="RQH06543.1"/>
    <property type="molecule type" value="Genomic_DNA"/>
</dbReference>
<sequence length="95" mass="10496">MKMISRPMTRNEKPRGPRESLTARMPSTMRATRSTENMQQGTCSSSDGFRLGNLLLAQRDEQLTSGEKLFNYIKHVCDSVGSTTKKEPVCLGGGT</sequence>
<accession>A0A3N6NZY5</accession>
<evidence type="ECO:0000313" key="2">
    <source>
        <dbReference type="EMBL" id="RQH06543.1"/>
    </source>
</evidence>
<evidence type="ECO:0000256" key="1">
    <source>
        <dbReference type="SAM" id="MobiDB-lite"/>
    </source>
</evidence>
<feature type="compositionally biased region" description="Basic and acidic residues" evidence="1">
    <location>
        <begin position="9"/>
        <end position="18"/>
    </location>
</feature>
<proteinExistence type="predicted"/>
<evidence type="ECO:0000313" key="3">
    <source>
        <dbReference type="Proteomes" id="UP000272778"/>
    </source>
</evidence>
<organism evidence="2 3">
    <name type="scientific">Paraburkholderia dinghuensis</name>
    <dbReference type="NCBI Taxonomy" id="2305225"/>
    <lineage>
        <taxon>Bacteria</taxon>
        <taxon>Pseudomonadati</taxon>
        <taxon>Pseudomonadota</taxon>
        <taxon>Betaproteobacteria</taxon>
        <taxon>Burkholderiales</taxon>
        <taxon>Burkholderiaceae</taxon>
        <taxon>Paraburkholderia</taxon>
    </lineage>
</organism>
<protein>
    <submittedName>
        <fullName evidence="2">Uncharacterized protein</fullName>
    </submittedName>
</protein>
<gene>
    <name evidence="2" type="ORF">D1Y85_11725</name>
</gene>
<feature type="region of interest" description="Disordered" evidence="1">
    <location>
        <begin position="1"/>
        <end position="45"/>
    </location>
</feature>
<dbReference type="Proteomes" id="UP000272778">
    <property type="component" value="Unassembled WGS sequence"/>
</dbReference>
<reference evidence="2 3" key="1">
    <citation type="submission" date="2018-11" db="EMBL/GenBank/DDBJ databases">
        <title>Paraburkholderia sp. DHOA04, isolated from soil.</title>
        <authorList>
            <person name="Gao Z.-H."/>
            <person name="Qiu L.-H."/>
            <person name="Fu J.-C."/>
        </authorList>
    </citation>
    <scope>NUCLEOTIDE SEQUENCE [LARGE SCALE GENOMIC DNA]</scope>
    <source>
        <strain evidence="2 3">DHOA04</strain>
    </source>
</reference>
<feature type="compositionally biased region" description="Polar residues" evidence="1">
    <location>
        <begin position="29"/>
        <end position="45"/>
    </location>
</feature>
<keyword evidence="3" id="KW-1185">Reference proteome</keyword>